<sequence>MSSSDHWIQGEDIPILSYYFPEIMAALKIVVTEQFFHMSIEVAMPWMLWARTLSSQQEEAWADLMVSQRKKEIAALDIGLEGHLIARKRTHDGSKALNTEFPWSTVGICICLGNKLRKIRDQQILSLPARLVKECLDLSYPLCCSKSKQKKGLPSQVSGGQEPQRFKGSLGRSKILGTPQWLGRAGSDNKPQHLVFAEVQPSDYQNTVKHGLVALDSRGDKITNLAQINKKICDFLDRGFKKAEGLLSCTKNCATLEQKPLYLKYRLTVSTLSAEARGDRSGTCGCGAESRGPSAAEGIGVALVMPQTATTPGPDDCWGPRGWDGHLPSTVCPTAGSAESAQGAFSSSILALDE</sequence>
<accession>A0A5B7DV29</accession>
<dbReference type="AlphaFoldDB" id="A0A5B7DV29"/>
<dbReference type="Proteomes" id="UP000324222">
    <property type="component" value="Unassembled WGS sequence"/>
</dbReference>
<feature type="region of interest" description="Disordered" evidence="1">
    <location>
        <begin position="147"/>
        <end position="171"/>
    </location>
</feature>
<gene>
    <name evidence="2" type="ORF">E2C01_018013</name>
</gene>
<keyword evidence="3" id="KW-1185">Reference proteome</keyword>
<evidence type="ECO:0000313" key="2">
    <source>
        <dbReference type="EMBL" id="MPC24919.1"/>
    </source>
</evidence>
<dbReference type="EMBL" id="VSRR010001390">
    <property type="protein sequence ID" value="MPC24919.1"/>
    <property type="molecule type" value="Genomic_DNA"/>
</dbReference>
<proteinExistence type="predicted"/>
<protein>
    <submittedName>
        <fullName evidence="2">Uncharacterized protein</fullName>
    </submittedName>
</protein>
<evidence type="ECO:0000313" key="3">
    <source>
        <dbReference type="Proteomes" id="UP000324222"/>
    </source>
</evidence>
<organism evidence="2 3">
    <name type="scientific">Portunus trituberculatus</name>
    <name type="common">Swimming crab</name>
    <name type="synonym">Neptunus trituberculatus</name>
    <dbReference type="NCBI Taxonomy" id="210409"/>
    <lineage>
        <taxon>Eukaryota</taxon>
        <taxon>Metazoa</taxon>
        <taxon>Ecdysozoa</taxon>
        <taxon>Arthropoda</taxon>
        <taxon>Crustacea</taxon>
        <taxon>Multicrustacea</taxon>
        <taxon>Malacostraca</taxon>
        <taxon>Eumalacostraca</taxon>
        <taxon>Eucarida</taxon>
        <taxon>Decapoda</taxon>
        <taxon>Pleocyemata</taxon>
        <taxon>Brachyura</taxon>
        <taxon>Eubrachyura</taxon>
        <taxon>Portunoidea</taxon>
        <taxon>Portunidae</taxon>
        <taxon>Portuninae</taxon>
        <taxon>Portunus</taxon>
    </lineage>
</organism>
<name>A0A5B7DV29_PORTR</name>
<reference evidence="2 3" key="1">
    <citation type="submission" date="2019-05" db="EMBL/GenBank/DDBJ databases">
        <title>Another draft genome of Portunus trituberculatus and its Hox gene families provides insights of decapod evolution.</title>
        <authorList>
            <person name="Jeong J.-H."/>
            <person name="Song I."/>
            <person name="Kim S."/>
            <person name="Choi T."/>
            <person name="Kim D."/>
            <person name="Ryu S."/>
            <person name="Kim W."/>
        </authorList>
    </citation>
    <scope>NUCLEOTIDE SEQUENCE [LARGE SCALE GENOMIC DNA]</scope>
    <source>
        <tissue evidence="2">Muscle</tissue>
    </source>
</reference>
<evidence type="ECO:0000256" key="1">
    <source>
        <dbReference type="SAM" id="MobiDB-lite"/>
    </source>
</evidence>
<comment type="caution">
    <text evidence="2">The sequence shown here is derived from an EMBL/GenBank/DDBJ whole genome shotgun (WGS) entry which is preliminary data.</text>
</comment>